<dbReference type="GO" id="GO:0006337">
    <property type="term" value="P:nucleosome disassembly"/>
    <property type="evidence" value="ECO:0007669"/>
    <property type="project" value="TreeGrafter"/>
</dbReference>
<dbReference type="GO" id="GO:0006334">
    <property type="term" value="P:nucleosome assembly"/>
    <property type="evidence" value="ECO:0007669"/>
    <property type="project" value="TreeGrafter"/>
</dbReference>
<evidence type="ECO:0000259" key="5">
    <source>
        <dbReference type="Pfam" id="PF00004"/>
    </source>
</evidence>
<dbReference type="AlphaFoldDB" id="A0AAE0GR77"/>
<evidence type="ECO:0000256" key="1">
    <source>
        <dbReference type="ARBA" id="ARBA00006914"/>
    </source>
</evidence>
<dbReference type="GO" id="GO:0005524">
    <property type="term" value="F:ATP binding"/>
    <property type="evidence" value="ECO:0007669"/>
    <property type="project" value="UniProtKB-KW"/>
</dbReference>
<feature type="compositionally biased region" description="Basic and acidic residues" evidence="4">
    <location>
        <begin position="1202"/>
        <end position="1216"/>
    </location>
</feature>
<evidence type="ECO:0000256" key="4">
    <source>
        <dbReference type="SAM" id="MobiDB-lite"/>
    </source>
</evidence>
<dbReference type="GO" id="GO:0003682">
    <property type="term" value="F:chromatin binding"/>
    <property type="evidence" value="ECO:0007669"/>
    <property type="project" value="TreeGrafter"/>
</dbReference>
<dbReference type="InterPro" id="IPR003960">
    <property type="entry name" value="ATPase_AAA_CS"/>
</dbReference>
<name>A0AAE0GR77_9CHLO</name>
<keyword evidence="7" id="KW-1185">Reference proteome</keyword>
<evidence type="ECO:0000256" key="2">
    <source>
        <dbReference type="ARBA" id="ARBA00022741"/>
    </source>
</evidence>
<feature type="region of interest" description="Disordered" evidence="4">
    <location>
        <begin position="1057"/>
        <end position="1216"/>
    </location>
</feature>
<keyword evidence="3" id="KW-0067">ATP-binding</keyword>
<comment type="caution">
    <text evidence="6">The sequence shown here is derived from an EMBL/GenBank/DDBJ whole genome shotgun (WGS) entry which is preliminary data.</text>
</comment>
<dbReference type="Gene3D" id="3.40.50.300">
    <property type="entry name" value="P-loop containing nucleotide triphosphate hydrolases"/>
    <property type="match status" value="1"/>
</dbReference>
<dbReference type="PROSITE" id="PS00674">
    <property type="entry name" value="AAA"/>
    <property type="match status" value="1"/>
</dbReference>
<feature type="region of interest" description="Disordered" evidence="4">
    <location>
        <begin position="752"/>
        <end position="805"/>
    </location>
</feature>
<reference evidence="6 7" key="1">
    <citation type="journal article" date="2015" name="Genome Biol. Evol.">
        <title>Comparative Genomics of a Bacterivorous Green Alga Reveals Evolutionary Causalities and Consequences of Phago-Mixotrophic Mode of Nutrition.</title>
        <authorList>
            <person name="Burns J.A."/>
            <person name="Paasch A."/>
            <person name="Narechania A."/>
            <person name="Kim E."/>
        </authorList>
    </citation>
    <scope>NUCLEOTIDE SEQUENCE [LARGE SCALE GENOMIC DNA]</scope>
    <source>
        <strain evidence="6 7">PLY_AMNH</strain>
    </source>
</reference>
<dbReference type="Pfam" id="PF00004">
    <property type="entry name" value="AAA"/>
    <property type="match status" value="1"/>
</dbReference>
<dbReference type="Gene3D" id="1.10.8.60">
    <property type="match status" value="1"/>
</dbReference>
<feature type="region of interest" description="Disordered" evidence="4">
    <location>
        <begin position="605"/>
        <end position="636"/>
    </location>
</feature>
<dbReference type="InterPro" id="IPR045199">
    <property type="entry name" value="ATAD2-like"/>
</dbReference>
<feature type="compositionally biased region" description="Basic and acidic residues" evidence="4">
    <location>
        <begin position="1094"/>
        <end position="1105"/>
    </location>
</feature>
<keyword evidence="2" id="KW-0547">Nucleotide-binding</keyword>
<dbReference type="GO" id="GO:0016887">
    <property type="term" value="F:ATP hydrolysis activity"/>
    <property type="evidence" value="ECO:0007669"/>
    <property type="project" value="InterPro"/>
</dbReference>
<dbReference type="InterPro" id="IPR027417">
    <property type="entry name" value="P-loop_NTPase"/>
</dbReference>
<feature type="region of interest" description="Disordered" evidence="4">
    <location>
        <begin position="977"/>
        <end position="1013"/>
    </location>
</feature>
<dbReference type="GO" id="GO:0045815">
    <property type="term" value="P:transcription initiation-coupled chromatin remodeling"/>
    <property type="evidence" value="ECO:0007669"/>
    <property type="project" value="TreeGrafter"/>
</dbReference>
<sequence>KYYGDAEKTLRLLFDEAAKHAPSVVFFDEMDGLVPVRGTGGGAGDQIYASVVSTLLALLDGLTPRGQVVVIGATNRPNDIDPALRRPGRFDRELYFGVPTMTERMEILALHTRSWTPTPSPGLLGAVAKATRLLPISITVGKEWCGLAPQGDLFKASTFLGASHDREGCISHRLKERLVPPLRELVGLGETACSLQLVPSDELHTPSEHDSGLGRAGLLLGRDVGLPEATSKCQEAPTPTGQGILIGEADFPCRGGTGADLQALCTAVALQGIHRHHPGMLDADCPSWASGSVARSGPAEPQVTEEAAQQKAPETADAPKPDGSVAVETGPGGGASVSQPASHVPAMRIKPRDWFAALEAAPVPSGRRCAFATMTTLPGEGAALPRHLGWALSRPLARLVRVLVHALGRRNAGTGLLAAHAEVELEPDALILALSRTGAITPGALAVYLTVPQHPAQEGTGATGQAAGVQVAGRGGDRPIVDAGALETDRRGQPEVDTSSEAPEMGRWSEAPATEQREHWVLLSGKDNVGQEALASTLLHVLQLTSNDQVHTLSYPRIALASESGSATEGCLHLLQEMKLGSEQYHEGLQVVFLPRVQTWAVECGSAREDSEEPPATDGDDSCGSEPRGKVAPPGAEAAVSHAWKQCLQMLRAQFCTARLRQAGRRPGAMLVLATTHLSREALPVELVEAFEARTGAGGGTVLDLPAVSLQAWRLGLVASVEDALGTAWKERRGFVGAMMFPLPLAYPRRGGTQHVPAAPRIPGVEESQHDDEAQAPAEADERREGEGDGSGRGDSGGSRQDADVRLKVAQVEVEALRLEVREAREATAQAAGRMQETIYTAAKELRRDDQFGGAFHTHCRHHAHLFPMHLIEAAMDGEYDTLAALTADMQAAATDLRKACRALFERKQRMVWEDDQWALVDAAAGSSYAADMLTLWCRSACASQHETLQAARKKADKVEASLQLAEQALRLLLPSFSSPQPAMQPQPETVHAADCAMPDPVDGEAGVSGDAETRGAGAIHAAGTHPGGAAEHHIDDRQAIVNSDSPDGTSECAALDEAATEVPSAANSSREASARGGGEASGELEAGDGQTQLKERARAAEGSDRPAGAASDAAYWERAAASTAHEQVPCEGGSGGLARVASTPLDGHDASHDGAGAPLDGGNVWHDAAGVVGPRRAPQSAPESHWTPPPGSCAEPPAEPSVRHLGRDSGAELAR</sequence>
<feature type="compositionally biased region" description="Basic and acidic residues" evidence="4">
    <location>
        <begin position="780"/>
        <end position="792"/>
    </location>
</feature>
<feature type="compositionally biased region" description="Polar residues" evidence="4">
    <location>
        <begin position="977"/>
        <end position="988"/>
    </location>
</feature>
<dbReference type="GO" id="GO:0005634">
    <property type="term" value="C:nucleus"/>
    <property type="evidence" value="ECO:0007669"/>
    <property type="project" value="TreeGrafter"/>
</dbReference>
<proteinExistence type="inferred from homology"/>
<dbReference type="EMBL" id="LGRX02003244">
    <property type="protein sequence ID" value="KAK3282548.1"/>
    <property type="molecule type" value="Genomic_DNA"/>
</dbReference>
<dbReference type="SUPFAM" id="SSF52540">
    <property type="entry name" value="P-loop containing nucleoside triphosphate hydrolases"/>
    <property type="match status" value="1"/>
</dbReference>
<evidence type="ECO:0000256" key="3">
    <source>
        <dbReference type="ARBA" id="ARBA00022840"/>
    </source>
</evidence>
<evidence type="ECO:0000313" key="7">
    <source>
        <dbReference type="Proteomes" id="UP001190700"/>
    </source>
</evidence>
<feature type="region of interest" description="Disordered" evidence="4">
    <location>
        <begin position="485"/>
        <end position="513"/>
    </location>
</feature>
<dbReference type="Proteomes" id="UP001190700">
    <property type="component" value="Unassembled WGS sequence"/>
</dbReference>
<evidence type="ECO:0000313" key="6">
    <source>
        <dbReference type="EMBL" id="KAK3282548.1"/>
    </source>
</evidence>
<accession>A0AAE0GR77</accession>
<organism evidence="6 7">
    <name type="scientific">Cymbomonas tetramitiformis</name>
    <dbReference type="NCBI Taxonomy" id="36881"/>
    <lineage>
        <taxon>Eukaryota</taxon>
        <taxon>Viridiplantae</taxon>
        <taxon>Chlorophyta</taxon>
        <taxon>Pyramimonadophyceae</taxon>
        <taxon>Pyramimonadales</taxon>
        <taxon>Pyramimonadaceae</taxon>
        <taxon>Cymbomonas</taxon>
    </lineage>
</organism>
<dbReference type="GO" id="GO:0042393">
    <property type="term" value="F:histone binding"/>
    <property type="evidence" value="ECO:0007669"/>
    <property type="project" value="TreeGrafter"/>
</dbReference>
<dbReference type="InterPro" id="IPR003959">
    <property type="entry name" value="ATPase_AAA_core"/>
</dbReference>
<protein>
    <recommendedName>
        <fullName evidence="5">ATPase AAA-type core domain-containing protein</fullName>
    </recommendedName>
</protein>
<feature type="domain" description="ATPase AAA-type core" evidence="5">
    <location>
        <begin position="1"/>
        <end position="97"/>
    </location>
</feature>
<feature type="non-terminal residue" evidence="6">
    <location>
        <position position="1"/>
    </location>
</feature>
<gene>
    <name evidence="6" type="ORF">CYMTET_9719</name>
</gene>
<feature type="compositionally biased region" description="Acidic residues" evidence="4">
    <location>
        <begin position="610"/>
        <end position="623"/>
    </location>
</feature>
<dbReference type="PANTHER" id="PTHR23069:SF7">
    <property type="entry name" value="P-LOOP CONTAINING NUCLEOSIDE TRIPHOSPHATE HYDROLASES SUPERFAMILY PROTEIN"/>
    <property type="match status" value="1"/>
</dbReference>
<comment type="similarity">
    <text evidence="1">Belongs to the AAA ATPase family.</text>
</comment>
<feature type="region of interest" description="Disordered" evidence="4">
    <location>
        <begin position="290"/>
        <end position="343"/>
    </location>
</feature>
<dbReference type="PANTHER" id="PTHR23069">
    <property type="entry name" value="AAA DOMAIN-CONTAINING"/>
    <property type="match status" value="1"/>
</dbReference>